<dbReference type="InterPro" id="IPR008331">
    <property type="entry name" value="Ferritin_DPS_dom"/>
</dbReference>
<dbReference type="GO" id="GO:0004322">
    <property type="term" value="F:ferroxidase activity"/>
    <property type="evidence" value="ECO:0007669"/>
    <property type="project" value="TreeGrafter"/>
</dbReference>
<evidence type="ECO:0000259" key="4">
    <source>
        <dbReference type="PROSITE" id="PS50905"/>
    </source>
</evidence>
<keyword evidence="1" id="KW-0409">Iron storage</keyword>
<dbReference type="PANTHER" id="PTHR30295:SF1">
    <property type="entry name" value="DNA PROTECTION DURING STARVATION PROTEIN"/>
    <property type="match status" value="1"/>
</dbReference>
<dbReference type="OrthoDB" id="6978at2157"/>
<sequence>MTTDEITDLLTEAYLDELETVMNYLSNAIVLDGIHAEEVKASLEEDIQEELDHARMIGERLKQLDESPPGSESFDAQQSNLQPPADTTDVRSVIDGVLEAEEDAIETYRSLAAAADDANDPVTEDVAVTLLADEEAHRTEFRGFRKEFPMD</sequence>
<feature type="domain" description="Ferritin-like diiron" evidence="4">
    <location>
        <begin position="1"/>
        <end position="151"/>
    </location>
</feature>
<dbReference type="AlphaFoldDB" id="A0A1I1JZI7"/>
<dbReference type="SUPFAM" id="SSF47240">
    <property type="entry name" value="Ferritin-like"/>
    <property type="match status" value="1"/>
</dbReference>
<dbReference type="Gene3D" id="1.20.1260.10">
    <property type="match status" value="1"/>
</dbReference>
<dbReference type="RefSeq" id="WP_089789297.1">
    <property type="nucleotide sequence ID" value="NZ_FOKW01000010.1"/>
</dbReference>
<dbReference type="GO" id="GO:0008199">
    <property type="term" value="F:ferric iron binding"/>
    <property type="evidence" value="ECO:0007669"/>
    <property type="project" value="InterPro"/>
</dbReference>
<dbReference type="InterPro" id="IPR009078">
    <property type="entry name" value="Ferritin-like_SF"/>
</dbReference>
<reference evidence="6" key="1">
    <citation type="submission" date="2016-10" db="EMBL/GenBank/DDBJ databases">
        <authorList>
            <person name="Varghese N."/>
            <person name="Submissions S."/>
        </authorList>
    </citation>
    <scope>NUCLEOTIDE SEQUENCE [LARGE SCALE GENOMIC DNA]</scope>
    <source>
        <strain evidence="6">DSM 13078</strain>
    </source>
</reference>
<dbReference type="GO" id="GO:0020037">
    <property type="term" value="F:heme binding"/>
    <property type="evidence" value="ECO:0007669"/>
    <property type="project" value="TreeGrafter"/>
</dbReference>
<keyword evidence="6" id="KW-1185">Reference proteome</keyword>
<organism evidence="5 6">
    <name type="scientific">Natronobacterium haloterrestre</name>
    <name type="common">Halobiforma haloterrestris</name>
    <dbReference type="NCBI Taxonomy" id="148448"/>
    <lineage>
        <taxon>Archaea</taxon>
        <taxon>Methanobacteriati</taxon>
        <taxon>Methanobacteriota</taxon>
        <taxon>Stenosarchaea group</taxon>
        <taxon>Halobacteria</taxon>
        <taxon>Halobacteriales</taxon>
        <taxon>Natrialbaceae</taxon>
        <taxon>Natronobacterium</taxon>
    </lineage>
</organism>
<dbReference type="GO" id="GO:0005829">
    <property type="term" value="C:cytosol"/>
    <property type="evidence" value="ECO:0007669"/>
    <property type="project" value="TreeGrafter"/>
</dbReference>
<protein>
    <submittedName>
        <fullName evidence="5">Bacterioferritin</fullName>
    </submittedName>
</protein>
<dbReference type="InterPro" id="IPR009040">
    <property type="entry name" value="Ferritin-like_diiron"/>
</dbReference>
<gene>
    <name evidence="5" type="ORF">SAMN05444422_11010</name>
</gene>
<dbReference type="Proteomes" id="UP000199161">
    <property type="component" value="Unassembled WGS sequence"/>
</dbReference>
<dbReference type="PANTHER" id="PTHR30295">
    <property type="entry name" value="BACTERIOFERRITIN"/>
    <property type="match status" value="1"/>
</dbReference>
<evidence type="ECO:0000313" key="6">
    <source>
        <dbReference type="Proteomes" id="UP000199161"/>
    </source>
</evidence>
<evidence type="ECO:0000256" key="3">
    <source>
        <dbReference type="SAM" id="MobiDB-lite"/>
    </source>
</evidence>
<dbReference type="PROSITE" id="PS50905">
    <property type="entry name" value="FERRITIN_LIKE"/>
    <property type="match status" value="1"/>
</dbReference>
<dbReference type="InterPro" id="IPR012347">
    <property type="entry name" value="Ferritin-like"/>
</dbReference>
<evidence type="ECO:0000313" key="5">
    <source>
        <dbReference type="EMBL" id="SFC53916.1"/>
    </source>
</evidence>
<evidence type="ECO:0000256" key="2">
    <source>
        <dbReference type="ARBA" id="ARBA00023004"/>
    </source>
</evidence>
<dbReference type="EMBL" id="FOKW01000010">
    <property type="protein sequence ID" value="SFC53916.1"/>
    <property type="molecule type" value="Genomic_DNA"/>
</dbReference>
<feature type="region of interest" description="Disordered" evidence="3">
    <location>
        <begin position="62"/>
        <end position="89"/>
    </location>
</feature>
<proteinExistence type="predicted"/>
<keyword evidence="2" id="KW-0408">Iron</keyword>
<dbReference type="GO" id="GO:0006879">
    <property type="term" value="P:intracellular iron ion homeostasis"/>
    <property type="evidence" value="ECO:0007669"/>
    <property type="project" value="UniProtKB-KW"/>
</dbReference>
<dbReference type="Pfam" id="PF00210">
    <property type="entry name" value="Ferritin"/>
    <property type="match status" value="1"/>
</dbReference>
<name>A0A1I1JZI7_NATHA</name>
<evidence type="ECO:0000256" key="1">
    <source>
        <dbReference type="ARBA" id="ARBA00022434"/>
    </source>
</evidence>
<accession>A0A1I1JZI7</accession>